<protein>
    <submittedName>
        <fullName evidence="1">Uncharacterized protein</fullName>
    </submittedName>
</protein>
<proteinExistence type="predicted"/>
<reference evidence="2" key="1">
    <citation type="journal article" date="2023" name="Nat. Plants">
        <title>Single-cell RNA sequencing provides a high-resolution roadmap for understanding the multicellular compartmentation of specialized metabolism.</title>
        <authorList>
            <person name="Sun S."/>
            <person name="Shen X."/>
            <person name="Li Y."/>
            <person name="Li Y."/>
            <person name="Wang S."/>
            <person name="Li R."/>
            <person name="Zhang H."/>
            <person name="Shen G."/>
            <person name="Guo B."/>
            <person name="Wei J."/>
            <person name="Xu J."/>
            <person name="St-Pierre B."/>
            <person name="Chen S."/>
            <person name="Sun C."/>
        </authorList>
    </citation>
    <scope>NUCLEOTIDE SEQUENCE [LARGE SCALE GENOMIC DNA]</scope>
</reference>
<comment type="caution">
    <text evidence="1">The sequence shown here is derived from an EMBL/GenBank/DDBJ whole genome shotgun (WGS) entry which is preliminary data.</text>
</comment>
<organism evidence="1 2">
    <name type="scientific">Catharanthus roseus</name>
    <name type="common">Madagascar periwinkle</name>
    <name type="synonym">Vinca rosea</name>
    <dbReference type="NCBI Taxonomy" id="4058"/>
    <lineage>
        <taxon>Eukaryota</taxon>
        <taxon>Viridiplantae</taxon>
        <taxon>Streptophyta</taxon>
        <taxon>Embryophyta</taxon>
        <taxon>Tracheophyta</taxon>
        <taxon>Spermatophyta</taxon>
        <taxon>Magnoliopsida</taxon>
        <taxon>eudicotyledons</taxon>
        <taxon>Gunneridae</taxon>
        <taxon>Pentapetalae</taxon>
        <taxon>asterids</taxon>
        <taxon>lamiids</taxon>
        <taxon>Gentianales</taxon>
        <taxon>Apocynaceae</taxon>
        <taxon>Rauvolfioideae</taxon>
        <taxon>Vinceae</taxon>
        <taxon>Catharanthinae</taxon>
        <taxon>Catharanthus</taxon>
    </lineage>
</organism>
<dbReference type="Proteomes" id="UP001060085">
    <property type="component" value="Linkage Group LG02"/>
</dbReference>
<evidence type="ECO:0000313" key="2">
    <source>
        <dbReference type="Proteomes" id="UP001060085"/>
    </source>
</evidence>
<keyword evidence="2" id="KW-1185">Reference proteome</keyword>
<name>A0ACC0C1N6_CATRO</name>
<accession>A0ACC0C1N6</accession>
<sequence>MTDEILSKQKKFEKDSVSVFVDGENYPLLQPEENGEEVFNGASFSGSVFNLSTTIIGAGIMALPATMKVLGLFLGIAIIVLVAILTELSVEILLRFSKAAGSTSYGEVMWDAFGNIGKKLLQFCVVINNIGILVVYMIILGDVLSGTNSGGVHHAGVLEKWFGEQWWNGRVFVLLVITLGVFSPLAGLKRIDSLKFTSAFAVAMAIVFLVITVGVTSFKLIKGNIAKPRLLPAITDTNSVWKLFTVVPVLVTSYVCHFNVHSIENELEDTSRMLPIIRTSLAVCSTIYIIISIFGYLLFGDSILDDVLANFDTDLGIPFSSQLSDAVRVSYSLHLMLVFPVIFYPLRFNLDGLLFPSAGEPLAANKVRFSIVSSGLIGVVFLGANFIPSIWDVFQFTGATAAVCLGFIFPSAIALRDEHGIATKKDKVLSVFMICLAVFANLVAIYSDASAHFHSHSHSSPRKSSLAAYQ</sequence>
<evidence type="ECO:0000313" key="1">
    <source>
        <dbReference type="EMBL" id="KAI5678797.1"/>
    </source>
</evidence>
<dbReference type="EMBL" id="CM044702">
    <property type="protein sequence ID" value="KAI5678797.1"/>
    <property type="molecule type" value="Genomic_DNA"/>
</dbReference>
<gene>
    <name evidence="1" type="ORF">M9H77_09747</name>
</gene>